<evidence type="ECO:0000313" key="2">
    <source>
        <dbReference type="EMBL" id="TSP13245.1"/>
    </source>
</evidence>
<sequence>MQTPDYTLSRNPFGKLVLTMADGMAHEGVVPVRAFPIAAPDDGVGMISTDGRELAWIPRLDVLPPPMRALIEAELAAREFMPEIRSIVGVSTYATPSVWTVRTDRGQTDLVLRGEEDIRRLTGSTLLISDSHGIHYLIRDLFALDKPSRKILDRFL</sequence>
<organism evidence="3 5">
    <name type="scientific">Cupriavidus campinensis</name>
    <dbReference type="NCBI Taxonomy" id="151783"/>
    <lineage>
        <taxon>Bacteria</taxon>
        <taxon>Pseudomonadati</taxon>
        <taxon>Pseudomonadota</taxon>
        <taxon>Betaproteobacteria</taxon>
        <taxon>Burkholderiales</taxon>
        <taxon>Burkholderiaceae</taxon>
        <taxon>Cupriavidus</taxon>
    </lineage>
</organism>
<feature type="domain" description="DUF1854" evidence="1">
    <location>
        <begin position="26"/>
        <end position="155"/>
    </location>
</feature>
<dbReference type="Proteomes" id="UP001056132">
    <property type="component" value="Chromosome 1"/>
</dbReference>
<proteinExistence type="predicted"/>
<dbReference type="RefSeq" id="WP_144197528.1">
    <property type="nucleotide sequence ID" value="NZ_CAJPVH010000003.1"/>
</dbReference>
<protein>
    <submittedName>
        <fullName evidence="3">DUF1854 domain-containing protein</fullName>
    </submittedName>
</protein>
<dbReference type="EMBL" id="VCIZ01000004">
    <property type="protein sequence ID" value="TSP13245.1"/>
    <property type="molecule type" value="Genomic_DNA"/>
</dbReference>
<dbReference type="Proteomes" id="UP000318943">
    <property type="component" value="Unassembled WGS sequence"/>
</dbReference>
<accession>A0AAE9I019</accession>
<evidence type="ECO:0000259" key="1">
    <source>
        <dbReference type="Pfam" id="PF08909"/>
    </source>
</evidence>
<dbReference type="AlphaFoldDB" id="A0AAE9I019"/>
<evidence type="ECO:0000313" key="3">
    <source>
        <dbReference type="EMBL" id="URF04924.1"/>
    </source>
</evidence>
<dbReference type="KEGG" id="ccam:M5D45_03510"/>
<dbReference type="InterPro" id="IPR015005">
    <property type="entry name" value="DUF1854"/>
</dbReference>
<reference evidence="3" key="2">
    <citation type="journal article" date="2022" name="Microbiol. Resour. Announc.">
        <title>Genome Sequence of Cupriavidus campinensis Strain G5, a Member of a Bacterial Consortium Capable of Polyethylene Degradation.</title>
        <authorList>
            <person name="Schneider B."/>
            <person name="Pfeiffer F."/>
            <person name="Dyall-Smith M."/>
            <person name="Kunte H.J."/>
        </authorList>
    </citation>
    <scope>NUCLEOTIDE SEQUENCE</scope>
    <source>
        <strain evidence="3">G5</strain>
    </source>
</reference>
<reference evidence="2 4" key="1">
    <citation type="submission" date="2019-05" db="EMBL/GenBank/DDBJ databases">
        <title>Whole genome sequence analysis of Cupriavidus campinensis S14E4C strain.</title>
        <authorList>
            <person name="Abbaszade G."/>
            <person name="Szabo A."/>
            <person name="Toumi M."/>
            <person name="Toth E."/>
        </authorList>
    </citation>
    <scope>NUCLEOTIDE SEQUENCE [LARGE SCALE GENOMIC DNA]</scope>
    <source>
        <strain evidence="2 4">S14E4C</strain>
    </source>
</reference>
<name>A0AAE9I019_9BURK</name>
<reference evidence="3" key="3">
    <citation type="submission" date="2022-05" db="EMBL/GenBank/DDBJ databases">
        <authorList>
            <person name="Kunte H.-J."/>
        </authorList>
    </citation>
    <scope>NUCLEOTIDE SEQUENCE</scope>
    <source>
        <strain evidence="3">G5</strain>
    </source>
</reference>
<evidence type="ECO:0000313" key="5">
    <source>
        <dbReference type="Proteomes" id="UP001056132"/>
    </source>
</evidence>
<dbReference type="EMBL" id="CP097330">
    <property type="protein sequence ID" value="URF04924.1"/>
    <property type="molecule type" value="Genomic_DNA"/>
</dbReference>
<evidence type="ECO:0000313" key="4">
    <source>
        <dbReference type="Proteomes" id="UP000318943"/>
    </source>
</evidence>
<keyword evidence="4" id="KW-1185">Reference proteome</keyword>
<dbReference type="Pfam" id="PF08909">
    <property type="entry name" value="DUF1854"/>
    <property type="match status" value="1"/>
</dbReference>
<gene>
    <name evidence="2" type="ORF">FGG12_09565</name>
    <name evidence="3" type="ORF">M5D45_03510</name>
</gene>